<dbReference type="PANTHER" id="PTHR46567">
    <property type="entry name" value="MEDIATOR OF RNA POLYMERASE II TRANSCRIPTION SUBUNIT 12"/>
    <property type="match status" value="1"/>
</dbReference>
<dbReference type="Proteomes" id="UP000015464">
    <property type="component" value="Unassembled WGS sequence"/>
</dbReference>
<dbReference type="RefSeq" id="XP_013021614.1">
    <property type="nucleotide sequence ID" value="XM_013166160.1"/>
</dbReference>
<evidence type="ECO:0000313" key="9">
    <source>
        <dbReference type="EMBL" id="EPY53369.1"/>
    </source>
</evidence>
<dbReference type="OrthoDB" id="20828at2759"/>
<keyword evidence="10" id="KW-1185">Reference proteome</keyword>
<evidence type="ECO:0000256" key="3">
    <source>
        <dbReference type="ARBA" id="ARBA00019622"/>
    </source>
</evidence>
<evidence type="ECO:0000259" key="8">
    <source>
        <dbReference type="SMART" id="SM01281"/>
    </source>
</evidence>
<dbReference type="GO" id="GO:0006357">
    <property type="term" value="P:regulation of transcription by RNA polymerase II"/>
    <property type="evidence" value="ECO:0007669"/>
    <property type="project" value="InterPro"/>
</dbReference>
<dbReference type="InterPro" id="IPR019035">
    <property type="entry name" value="Mediator_Med12"/>
</dbReference>
<dbReference type="eggNOG" id="KOG4522">
    <property type="taxonomic scope" value="Eukaryota"/>
</dbReference>
<keyword evidence="5" id="KW-0804">Transcription</keyword>
<accession>S9W4D9</accession>
<evidence type="ECO:0000256" key="5">
    <source>
        <dbReference type="ARBA" id="ARBA00023163"/>
    </source>
</evidence>
<protein>
    <recommendedName>
        <fullName evidence="3">Mediator of RNA polymerase II transcription subunit 12</fullName>
    </recommendedName>
    <alternativeName>
        <fullName evidence="7">Mediator complex subunit 12</fullName>
    </alternativeName>
</protein>
<dbReference type="SMART" id="SM01281">
    <property type="entry name" value="Med12"/>
    <property type="match status" value="1"/>
</dbReference>
<proteinExistence type="inferred from homology"/>
<sequence length="1141" mass="132551">MSSKEHISNADESNAASIVMCELDYRSNPESLLHYLASREALPDKRLYDEKTDAQPFSSAEAISKGHVYTSCVDDERGSAVFSIKNHLRNPIACRNLHKYSKALLSSQTSIPLGLPYTHFDPPPRVRLSETRKNAWLQDLANDKICLSSLSKKIPHGVWGKDIIQLVLDFRVPLPRAVWFIRCAGINEIRSYFKKYPCNSPKDWVFLWTDVIGDFLIDFFSNNQSKDDIQTFSGNFVYVNRLFGRLLTENLIVPSLFIAKVISLISDLPLYTCPSVITFLDYFSLIIIRDTSITRNCVLGLLPVLSKFNESPSIDLNIKRKVLSKAAEFLYRLASSNNSGFYFPNEWEDLYPVLSIIWKPNKTHDSLLSIVNDLNIRAICMVDASTTPVRFMQTLSNFKPSLNAYSFAKKILHYSYTESITFFLRWSIHSKNRTPEHRFCIFLSVLHFYKADHKLATNIILNYLFQVSSISNEESFIIAQLLNYLSLEGYFMFSGYVARLAALGYLRESMLMADFMDVQRKIILHLPLFQFSRQVRSKLNYILVRGSFIVDYDQCNTYVEQFQKNPSSFAFKKGESFSIIVYTLLKSFSICDDSVYRIYMALFNMYHYCMLKEFFDCVVYALNKPHIRASALLLLVKAFPNIVMDKRITDRIEMLKPENVIETYLLHEIKHLYQLDFDVASGSAEDESLCKQIQDLGESELFFKGVFGDDFHSFKALVCLYEEFFKIDDNTLLFSLTNSLLILKKHLGLSKNFNDVKCDVADLLQYKHANYSEFIVKLLRLYGNNILTVGDLWIILNRLLKTYEEDMKGHIVDIFMGAIFVDERDSEKDHLFYCLLWDAKSSDVGLEFLKFLIQYCSKNELTLRCIWNILRSLNFHEIIQVVPEKWLLRTIMEKYLSFPFHGMINESLIKHIFELDEFVTQLFAAWLTTLTKEELSDISEDVMENILTAGLTEKGLQSWHVICLGLPSTKQIFQRILLYSVNKDLDLPSHFLPFLSTITEYIVHEGPDKLFLEQLKTRLRSLFFTLKEQVLSAEIENDSLTSRIRRFSNIILQFHKYLEADEYANFLRILSAKKYIYKNQSLFESIAFVIDKVKTQPVNEDETFRSFHSWTNIECRSLSSDLPEALKEFHPRKTVIEPSIW</sequence>
<evidence type="ECO:0000256" key="1">
    <source>
        <dbReference type="ARBA" id="ARBA00004123"/>
    </source>
</evidence>
<organism evidence="9 10">
    <name type="scientific">Schizosaccharomyces cryophilus (strain OY26 / ATCC MYA-4695 / CBS 11777 / NBRC 106824 / NRRL Y48691)</name>
    <name type="common">Fission yeast</name>
    <dbReference type="NCBI Taxonomy" id="653667"/>
    <lineage>
        <taxon>Eukaryota</taxon>
        <taxon>Fungi</taxon>
        <taxon>Dikarya</taxon>
        <taxon>Ascomycota</taxon>
        <taxon>Taphrinomycotina</taxon>
        <taxon>Schizosaccharomycetes</taxon>
        <taxon>Schizosaccharomycetales</taxon>
        <taxon>Schizosaccharomycetaceae</taxon>
        <taxon>Schizosaccharomyces</taxon>
    </lineage>
</organism>
<dbReference type="AlphaFoldDB" id="S9W4D9"/>
<evidence type="ECO:0000313" key="10">
    <source>
        <dbReference type="Proteomes" id="UP000015464"/>
    </source>
</evidence>
<dbReference type="GO" id="GO:0016592">
    <property type="term" value="C:mediator complex"/>
    <property type="evidence" value="ECO:0007669"/>
    <property type="project" value="InterPro"/>
</dbReference>
<dbReference type="PANTHER" id="PTHR46567:SF1">
    <property type="entry name" value="MEDIATOR OF RNA POLYMERASE II TRANSCRIPTION SUBUNIT 12"/>
    <property type="match status" value="1"/>
</dbReference>
<feature type="domain" description="Mediator complex subunit Med12" evidence="8">
    <location>
        <begin position="119"/>
        <end position="182"/>
    </location>
</feature>
<keyword evidence="6" id="KW-0539">Nucleus</keyword>
<name>S9W4D9_SCHCR</name>
<dbReference type="EMBL" id="KE546988">
    <property type="protein sequence ID" value="EPY53369.1"/>
    <property type="molecule type" value="Genomic_DNA"/>
</dbReference>
<comment type="subcellular location">
    <subcellularLocation>
        <location evidence="1">Nucleus</location>
    </subcellularLocation>
</comment>
<dbReference type="Pfam" id="PF09497">
    <property type="entry name" value="Med12"/>
    <property type="match status" value="1"/>
</dbReference>
<dbReference type="OMA" id="WFIRCAG"/>
<dbReference type="HOGENOM" id="CLU_278636_0_0_1"/>
<comment type="similarity">
    <text evidence="2">Belongs to the Mediator complex subunit 12 family.</text>
</comment>
<gene>
    <name evidence="9" type="ORF">SPOG_03896</name>
</gene>
<evidence type="ECO:0000256" key="4">
    <source>
        <dbReference type="ARBA" id="ARBA00023015"/>
    </source>
</evidence>
<evidence type="ECO:0000256" key="7">
    <source>
        <dbReference type="ARBA" id="ARBA00032010"/>
    </source>
</evidence>
<evidence type="ECO:0000256" key="6">
    <source>
        <dbReference type="ARBA" id="ARBA00023242"/>
    </source>
</evidence>
<keyword evidence="4" id="KW-0805">Transcription regulation</keyword>
<reference evidence="9 10" key="1">
    <citation type="journal article" date="2011" name="Science">
        <title>Comparative functional genomics of the fission yeasts.</title>
        <authorList>
            <person name="Rhind N."/>
            <person name="Chen Z."/>
            <person name="Yassour M."/>
            <person name="Thompson D.A."/>
            <person name="Haas B.J."/>
            <person name="Habib N."/>
            <person name="Wapinski I."/>
            <person name="Roy S."/>
            <person name="Lin M.F."/>
            <person name="Heiman D.I."/>
            <person name="Young S.K."/>
            <person name="Furuya K."/>
            <person name="Guo Y."/>
            <person name="Pidoux A."/>
            <person name="Chen H.M."/>
            <person name="Robbertse B."/>
            <person name="Goldberg J.M."/>
            <person name="Aoki K."/>
            <person name="Bayne E.H."/>
            <person name="Berlin A.M."/>
            <person name="Desjardins C.A."/>
            <person name="Dobbs E."/>
            <person name="Dukaj L."/>
            <person name="Fan L."/>
            <person name="FitzGerald M.G."/>
            <person name="French C."/>
            <person name="Gujja S."/>
            <person name="Hansen K."/>
            <person name="Keifenheim D."/>
            <person name="Levin J.Z."/>
            <person name="Mosher R.A."/>
            <person name="Mueller C.A."/>
            <person name="Pfiffner J."/>
            <person name="Priest M."/>
            <person name="Russ C."/>
            <person name="Smialowska A."/>
            <person name="Swoboda P."/>
            <person name="Sykes S.M."/>
            <person name="Vaughn M."/>
            <person name="Vengrova S."/>
            <person name="Yoder R."/>
            <person name="Zeng Q."/>
            <person name="Allshire R."/>
            <person name="Baulcombe D."/>
            <person name="Birren B.W."/>
            <person name="Brown W."/>
            <person name="Ekwall K."/>
            <person name="Kellis M."/>
            <person name="Leatherwood J."/>
            <person name="Levin H."/>
            <person name="Margalit H."/>
            <person name="Martienssen R."/>
            <person name="Nieduszynski C.A."/>
            <person name="Spatafora J.W."/>
            <person name="Friedman N."/>
            <person name="Dalgaard J.Z."/>
            <person name="Baumann P."/>
            <person name="Niki H."/>
            <person name="Regev A."/>
            <person name="Nusbaum C."/>
        </authorList>
    </citation>
    <scope>NUCLEOTIDE SEQUENCE [LARGE SCALE GENOMIC DNA]</scope>
    <source>
        <strain evidence="10">OY26 / ATCC MYA-4695 / CBS 11777 / NBRC 106824 / NRRL Y48691</strain>
    </source>
</reference>
<evidence type="ECO:0000256" key="2">
    <source>
        <dbReference type="ARBA" id="ARBA00010289"/>
    </source>
</evidence>
<dbReference type="GO" id="GO:0003712">
    <property type="term" value="F:transcription coregulator activity"/>
    <property type="evidence" value="ECO:0007669"/>
    <property type="project" value="InterPro"/>
</dbReference>
<dbReference type="GeneID" id="25038213"/>
<dbReference type="STRING" id="653667.S9W4D9"/>